<evidence type="ECO:0000313" key="2">
    <source>
        <dbReference type="Proteomes" id="UP000197032"/>
    </source>
</evidence>
<name>A0A1Z5HWY1_9FIRM</name>
<sequence length="254" mass="27813">MKRLLLIFIFTGIVISSRLAPGITVAGKANLEDVVNNAFLTSGAETYELNVQGWAQINNKYLTSQELNDALRDICRVIGLDGAVPILTVERDFRGISAGGSPSQGISWQVSLQSLAGIPGTANPRDETYLIINGTQLHSVSRLLDMKEKIRKAFQLFGSSEPNLSVIITGTFPGKLSTEEKQAIIRRIFRTAGAVWVEGVVDGDFISVTGYTPLIKDYLLSGDKKVNLNIAFRYHNIDQKTYIYIGSPLLGGEY</sequence>
<evidence type="ECO:0000313" key="1">
    <source>
        <dbReference type="EMBL" id="GAW93841.1"/>
    </source>
</evidence>
<gene>
    <name evidence="1" type="ORF">KKC1_29670</name>
</gene>
<dbReference type="Gene3D" id="3.30.360.40">
    <property type="entry name" value="YwmB-like"/>
    <property type="match status" value="1"/>
</dbReference>
<dbReference type="OrthoDB" id="1708334at2"/>
<organism evidence="1 2">
    <name type="scientific">Calderihabitans maritimus</name>
    <dbReference type="NCBI Taxonomy" id="1246530"/>
    <lineage>
        <taxon>Bacteria</taxon>
        <taxon>Bacillati</taxon>
        <taxon>Bacillota</taxon>
        <taxon>Clostridia</taxon>
        <taxon>Neomoorellales</taxon>
        <taxon>Calderihabitantaceae</taxon>
        <taxon>Calderihabitans</taxon>
    </lineage>
</organism>
<dbReference type="InterPro" id="IPR036209">
    <property type="entry name" value="YwmB-like_sf"/>
</dbReference>
<keyword evidence="1" id="KW-0670">Pyruvate</keyword>
<reference evidence="2" key="1">
    <citation type="journal article" date="2017" name="Appl. Environ. Microbiol.">
        <title>Genomic analysis of Calderihabitans maritimus KKC1, a thermophilic hydrogenogenic carboxydotrophic bacterium isolated from marine sediment.</title>
        <authorList>
            <person name="Omae K."/>
            <person name="Yoneda Y."/>
            <person name="Fukuyama Y."/>
            <person name="Yoshida T."/>
            <person name="Sako Y."/>
        </authorList>
    </citation>
    <scope>NUCLEOTIDE SEQUENCE [LARGE SCALE GENOMIC DNA]</scope>
    <source>
        <strain evidence="2">KKC1</strain>
    </source>
</reference>
<dbReference type="EMBL" id="BDGJ01000168">
    <property type="protein sequence ID" value="GAW93841.1"/>
    <property type="molecule type" value="Genomic_DNA"/>
</dbReference>
<protein>
    <submittedName>
        <fullName evidence="1">Pyruvate carboxylase</fullName>
    </submittedName>
</protein>
<dbReference type="Proteomes" id="UP000197032">
    <property type="component" value="Unassembled WGS sequence"/>
</dbReference>
<dbReference type="InterPro" id="IPR014794">
    <property type="entry name" value="DUF1779"/>
</dbReference>
<dbReference type="AlphaFoldDB" id="A0A1Z5HWY1"/>
<dbReference type="SUPFAM" id="SSF143842">
    <property type="entry name" value="YwmB-like"/>
    <property type="match status" value="1"/>
</dbReference>
<comment type="caution">
    <text evidence="1">The sequence shown here is derived from an EMBL/GenBank/DDBJ whole genome shotgun (WGS) entry which is preliminary data.</text>
</comment>
<proteinExistence type="predicted"/>
<dbReference type="Pfam" id="PF08680">
    <property type="entry name" value="DUF1779"/>
    <property type="match status" value="1"/>
</dbReference>
<keyword evidence="2" id="KW-1185">Reference proteome</keyword>
<accession>A0A1Z5HWY1</accession>
<dbReference type="RefSeq" id="WP_088554901.1">
    <property type="nucleotide sequence ID" value="NZ_BDGJ01000168.1"/>
</dbReference>